<feature type="domain" description="B box-type" evidence="10">
    <location>
        <begin position="85"/>
        <end position="132"/>
    </location>
</feature>
<dbReference type="InterPro" id="IPR043136">
    <property type="entry name" value="B30.2/SPRY_sf"/>
</dbReference>
<keyword evidence="4 7" id="KW-0863">Zinc-finger</keyword>
<keyword evidence="3" id="KW-0479">Metal-binding</keyword>
<dbReference type="Pfam" id="PF00622">
    <property type="entry name" value="SPRY"/>
    <property type="match status" value="1"/>
</dbReference>
<dbReference type="Gene3D" id="2.60.120.920">
    <property type="match status" value="1"/>
</dbReference>
<dbReference type="SMART" id="SM00589">
    <property type="entry name" value="PRY"/>
    <property type="match status" value="1"/>
</dbReference>
<gene>
    <name evidence="12" type="ORF">PODLI_1B027125</name>
</gene>
<dbReference type="SMART" id="SM00184">
    <property type="entry name" value="RING"/>
    <property type="match status" value="1"/>
</dbReference>
<evidence type="ECO:0000313" key="12">
    <source>
        <dbReference type="EMBL" id="CAI5768307.1"/>
    </source>
</evidence>
<dbReference type="InterPro" id="IPR017907">
    <property type="entry name" value="Znf_RING_CS"/>
</dbReference>
<evidence type="ECO:0000256" key="1">
    <source>
        <dbReference type="ARBA" id="ARBA00009651"/>
    </source>
</evidence>
<dbReference type="InterPro" id="IPR013083">
    <property type="entry name" value="Znf_RING/FYVE/PHD"/>
</dbReference>
<dbReference type="Proteomes" id="UP001178461">
    <property type="component" value="Chromosome 2"/>
</dbReference>
<evidence type="ECO:0000256" key="6">
    <source>
        <dbReference type="ARBA" id="ARBA00034460"/>
    </source>
</evidence>
<keyword evidence="5" id="KW-0862">Zinc</keyword>
<dbReference type="PROSITE" id="PS50119">
    <property type="entry name" value="ZF_BBOX"/>
    <property type="match status" value="1"/>
</dbReference>
<dbReference type="FunFam" id="2.60.120.920:FF:000004">
    <property type="entry name" value="Butyrophilin subfamily 1 member A1"/>
    <property type="match status" value="1"/>
</dbReference>
<feature type="coiled-coil region" evidence="8">
    <location>
        <begin position="130"/>
        <end position="236"/>
    </location>
</feature>
<dbReference type="AlphaFoldDB" id="A0AA35P1K9"/>
<sequence>MASYSPPTDVEDEVLCPICRDYLTDPVTLDCGHNFCQGCIQNCSDKWEEKGAGDLECPVCRAKIQKGNFRPNWDLANISEKFKLRGKELCEKHKERLHLFCRDDKELVCMFCERSPEHESHTVVLKEEVVQEYKNVMDSCLENLLEEKEKILVKKAAVKRESEDLLKLTETERQKAANEFRQLRQFLKKQEKRLLNQMEKVEKEIAAKRDQLMDQLSEELSSLQRIIQEIEEKRQQPGSELLLDVRSTLQRYEKRERLGNPVDLPPELKKRISQFCATNPLLQGDMKQFKDTVFLRLAQKANVTLDPATAYPRLVLSEDCKSVRWRDEYQHLPNNSERFYSDPAVLGREGFTKGSHYWEVIVGSEEMWALGVARKSVRRKGCLALSPEGGVWAVGKRGGWYSAFNPPDNPPLSLSNKPKRIRVTLNYDGREVSFFDADTGAHLYTFLGASFSGEMLLPFFWLSGNKTQLRMA</sequence>
<dbReference type="InterPro" id="IPR001841">
    <property type="entry name" value="Znf_RING"/>
</dbReference>
<dbReference type="Pfam" id="PF00643">
    <property type="entry name" value="zf-B_box"/>
    <property type="match status" value="1"/>
</dbReference>
<dbReference type="SUPFAM" id="SSF57845">
    <property type="entry name" value="B-box zinc-binding domain"/>
    <property type="match status" value="1"/>
</dbReference>
<evidence type="ECO:0000313" key="13">
    <source>
        <dbReference type="Proteomes" id="UP001178461"/>
    </source>
</evidence>
<evidence type="ECO:0000256" key="5">
    <source>
        <dbReference type="ARBA" id="ARBA00022833"/>
    </source>
</evidence>
<dbReference type="InterPro" id="IPR003877">
    <property type="entry name" value="SPRY_dom"/>
</dbReference>
<evidence type="ECO:0000256" key="4">
    <source>
        <dbReference type="ARBA" id="ARBA00022771"/>
    </source>
</evidence>
<keyword evidence="2" id="KW-0800">Toxin</keyword>
<dbReference type="Gene3D" id="3.30.160.60">
    <property type="entry name" value="Classic Zinc Finger"/>
    <property type="match status" value="1"/>
</dbReference>
<dbReference type="InterPro" id="IPR013320">
    <property type="entry name" value="ConA-like_dom_sf"/>
</dbReference>
<dbReference type="Pfam" id="PF13765">
    <property type="entry name" value="PRY"/>
    <property type="match status" value="1"/>
</dbReference>
<reference evidence="12" key="1">
    <citation type="submission" date="2022-12" db="EMBL/GenBank/DDBJ databases">
        <authorList>
            <person name="Alioto T."/>
            <person name="Alioto T."/>
            <person name="Gomez Garrido J."/>
        </authorList>
    </citation>
    <scope>NUCLEOTIDE SEQUENCE</scope>
</reference>
<dbReference type="CDD" id="cd12888">
    <property type="entry name" value="SPRY_PRY_TRIM7_like"/>
    <property type="match status" value="1"/>
</dbReference>
<dbReference type="EMBL" id="OX395127">
    <property type="protein sequence ID" value="CAI5768307.1"/>
    <property type="molecule type" value="Genomic_DNA"/>
</dbReference>
<dbReference type="PROSITE" id="PS00518">
    <property type="entry name" value="ZF_RING_1"/>
    <property type="match status" value="1"/>
</dbReference>
<dbReference type="SUPFAM" id="SSF49899">
    <property type="entry name" value="Concanavalin A-like lectins/glucanases"/>
    <property type="match status" value="1"/>
</dbReference>
<name>A0AA35P1K9_9SAUR</name>
<dbReference type="SMART" id="SM00336">
    <property type="entry name" value="BBOX"/>
    <property type="match status" value="1"/>
</dbReference>
<comment type="similarity">
    <text evidence="1">Belongs to the ohanin/vespryn family.</text>
</comment>
<evidence type="ECO:0000256" key="8">
    <source>
        <dbReference type="SAM" id="Coils"/>
    </source>
</evidence>
<evidence type="ECO:0000256" key="3">
    <source>
        <dbReference type="ARBA" id="ARBA00022723"/>
    </source>
</evidence>
<dbReference type="InterPro" id="IPR000315">
    <property type="entry name" value="Znf_B-box"/>
</dbReference>
<evidence type="ECO:0000259" key="9">
    <source>
        <dbReference type="PROSITE" id="PS50089"/>
    </source>
</evidence>
<dbReference type="PROSITE" id="PS50188">
    <property type="entry name" value="B302_SPRY"/>
    <property type="match status" value="1"/>
</dbReference>
<evidence type="ECO:0000256" key="7">
    <source>
        <dbReference type="PROSITE-ProRule" id="PRU00024"/>
    </source>
</evidence>
<dbReference type="InterPro" id="IPR006574">
    <property type="entry name" value="PRY"/>
</dbReference>
<dbReference type="PROSITE" id="PS50089">
    <property type="entry name" value="ZF_RING_2"/>
    <property type="match status" value="1"/>
</dbReference>
<protein>
    <submittedName>
        <fullName evidence="12">Tripartite motif-containing protein 10-like isoform X1</fullName>
    </submittedName>
</protein>
<evidence type="ECO:0000256" key="2">
    <source>
        <dbReference type="ARBA" id="ARBA00022699"/>
    </source>
</evidence>
<organism evidence="12 13">
    <name type="scientific">Podarcis lilfordi</name>
    <name type="common">Lilford's wall lizard</name>
    <dbReference type="NCBI Taxonomy" id="74358"/>
    <lineage>
        <taxon>Eukaryota</taxon>
        <taxon>Metazoa</taxon>
        <taxon>Chordata</taxon>
        <taxon>Craniata</taxon>
        <taxon>Vertebrata</taxon>
        <taxon>Euteleostomi</taxon>
        <taxon>Lepidosauria</taxon>
        <taxon>Squamata</taxon>
        <taxon>Bifurcata</taxon>
        <taxon>Unidentata</taxon>
        <taxon>Episquamata</taxon>
        <taxon>Laterata</taxon>
        <taxon>Lacertibaenia</taxon>
        <taxon>Lacertidae</taxon>
        <taxon>Podarcis</taxon>
    </lineage>
</organism>
<dbReference type="Pfam" id="PF15227">
    <property type="entry name" value="zf-C3HC4_4"/>
    <property type="match status" value="1"/>
</dbReference>
<dbReference type="InterPro" id="IPR001870">
    <property type="entry name" value="B30.2/SPRY"/>
</dbReference>
<dbReference type="InterPro" id="IPR050143">
    <property type="entry name" value="TRIM/RBCC"/>
</dbReference>
<feature type="domain" description="RING-type" evidence="9">
    <location>
        <begin position="16"/>
        <end position="61"/>
    </location>
</feature>
<feature type="domain" description="B30.2/SPRY" evidence="11">
    <location>
        <begin position="282"/>
        <end position="472"/>
    </location>
</feature>
<dbReference type="SUPFAM" id="SSF57850">
    <property type="entry name" value="RING/U-box"/>
    <property type="match status" value="1"/>
</dbReference>
<keyword evidence="13" id="KW-1185">Reference proteome</keyword>
<evidence type="ECO:0000259" key="11">
    <source>
        <dbReference type="PROSITE" id="PS50188"/>
    </source>
</evidence>
<dbReference type="PRINTS" id="PR01407">
    <property type="entry name" value="BUTYPHLNCDUF"/>
</dbReference>
<dbReference type="SMART" id="SM00449">
    <property type="entry name" value="SPRY"/>
    <property type="match status" value="1"/>
</dbReference>
<dbReference type="PANTHER" id="PTHR24103">
    <property type="entry name" value="E3 UBIQUITIN-PROTEIN LIGASE TRIM"/>
    <property type="match status" value="1"/>
</dbReference>
<keyword evidence="2" id="KW-0528">Neurotoxin</keyword>
<comment type="function">
    <text evidence="6">Neurotoxin that produces dose-dependent hypolocomotion and hyperalgesia in mice. May directly act on the central nervous system, as it is 6500-fold more potent when administered intracerebroventricularly than intraperitoneal.</text>
</comment>
<dbReference type="InterPro" id="IPR003879">
    <property type="entry name" value="Butyrophylin_SPRY"/>
</dbReference>
<dbReference type="GO" id="GO:0008270">
    <property type="term" value="F:zinc ion binding"/>
    <property type="evidence" value="ECO:0007669"/>
    <property type="project" value="UniProtKB-KW"/>
</dbReference>
<dbReference type="Gene3D" id="3.30.40.10">
    <property type="entry name" value="Zinc/RING finger domain, C3HC4 (zinc finger)"/>
    <property type="match status" value="1"/>
</dbReference>
<evidence type="ECO:0000259" key="10">
    <source>
        <dbReference type="PROSITE" id="PS50119"/>
    </source>
</evidence>
<proteinExistence type="inferred from homology"/>
<keyword evidence="8" id="KW-0175">Coiled coil</keyword>
<accession>A0AA35P1K9</accession>